<keyword evidence="10" id="KW-1185">Reference proteome</keyword>
<keyword evidence="5" id="KW-0206">Cytoskeleton</keyword>
<gene>
    <name evidence="9" type="ORF">OH76DRAFT_1431754</name>
</gene>
<dbReference type="GO" id="GO:0051011">
    <property type="term" value="F:microtubule minus-end binding"/>
    <property type="evidence" value="ECO:0007669"/>
    <property type="project" value="TreeGrafter"/>
</dbReference>
<feature type="region of interest" description="Disordered" evidence="6">
    <location>
        <begin position="1"/>
        <end position="143"/>
    </location>
</feature>
<proteinExistence type="inferred from homology"/>
<dbReference type="GO" id="GO:0000278">
    <property type="term" value="P:mitotic cell cycle"/>
    <property type="evidence" value="ECO:0007669"/>
    <property type="project" value="TreeGrafter"/>
</dbReference>
<comment type="similarity">
    <text evidence="2">Belongs to the TUBGCP family.</text>
</comment>
<dbReference type="GO" id="GO:0043015">
    <property type="term" value="F:gamma-tubulin binding"/>
    <property type="evidence" value="ECO:0007669"/>
    <property type="project" value="InterPro"/>
</dbReference>
<dbReference type="GO" id="GO:0005816">
    <property type="term" value="C:spindle pole body"/>
    <property type="evidence" value="ECO:0007669"/>
    <property type="project" value="UniProtKB-ARBA"/>
</dbReference>
<dbReference type="GO" id="GO:0000930">
    <property type="term" value="C:gamma-tubulin complex"/>
    <property type="evidence" value="ECO:0007669"/>
    <property type="project" value="TreeGrafter"/>
</dbReference>
<feature type="domain" description="Gamma tubulin complex component C-terminal" evidence="7">
    <location>
        <begin position="874"/>
        <end position="1134"/>
    </location>
</feature>
<feature type="compositionally biased region" description="Acidic residues" evidence="6">
    <location>
        <begin position="1168"/>
        <end position="1179"/>
    </location>
</feature>
<reference evidence="9 10" key="1">
    <citation type="journal article" date="2018" name="Biotechnol. Biofuels">
        <title>Integrative visual omics of the white-rot fungus Polyporus brumalis exposes the biotechnological potential of its oxidative enzymes for delignifying raw plant biomass.</title>
        <authorList>
            <person name="Miyauchi S."/>
            <person name="Rancon A."/>
            <person name="Drula E."/>
            <person name="Hage H."/>
            <person name="Chaduli D."/>
            <person name="Favel A."/>
            <person name="Grisel S."/>
            <person name="Henrissat B."/>
            <person name="Herpoel-Gimbert I."/>
            <person name="Ruiz-Duenas F.J."/>
            <person name="Chevret D."/>
            <person name="Hainaut M."/>
            <person name="Lin J."/>
            <person name="Wang M."/>
            <person name="Pangilinan J."/>
            <person name="Lipzen A."/>
            <person name="Lesage-Meessen L."/>
            <person name="Navarro D."/>
            <person name="Riley R."/>
            <person name="Grigoriev I.V."/>
            <person name="Zhou S."/>
            <person name="Raouche S."/>
            <person name="Rosso M.N."/>
        </authorList>
    </citation>
    <scope>NUCLEOTIDE SEQUENCE [LARGE SCALE GENOMIC DNA]</scope>
    <source>
        <strain evidence="9 10">BRFM 1820</strain>
    </source>
</reference>
<dbReference type="GO" id="GO:0051225">
    <property type="term" value="P:spindle assembly"/>
    <property type="evidence" value="ECO:0007669"/>
    <property type="project" value="TreeGrafter"/>
</dbReference>
<evidence type="ECO:0000259" key="7">
    <source>
        <dbReference type="Pfam" id="PF04130"/>
    </source>
</evidence>
<evidence type="ECO:0000256" key="6">
    <source>
        <dbReference type="SAM" id="MobiDB-lite"/>
    </source>
</evidence>
<evidence type="ECO:0000256" key="2">
    <source>
        <dbReference type="ARBA" id="ARBA00010337"/>
    </source>
</evidence>
<name>A0A371DMR5_9APHY</name>
<dbReference type="InterPro" id="IPR042241">
    <property type="entry name" value="GCP_C_sf"/>
</dbReference>
<evidence type="ECO:0000256" key="5">
    <source>
        <dbReference type="ARBA" id="ARBA00023212"/>
    </source>
</evidence>
<evidence type="ECO:0008006" key="11">
    <source>
        <dbReference type="Google" id="ProtNLM"/>
    </source>
</evidence>
<evidence type="ECO:0000313" key="9">
    <source>
        <dbReference type="EMBL" id="RDX53804.1"/>
    </source>
</evidence>
<feature type="region of interest" description="Disordered" evidence="6">
    <location>
        <begin position="1164"/>
        <end position="1187"/>
    </location>
</feature>
<dbReference type="GO" id="GO:0000922">
    <property type="term" value="C:spindle pole"/>
    <property type="evidence" value="ECO:0007669"/>
    <property type="project" value="InterPro"/>
</dbReference>
<feature type="compositionally biased region" description="Low complexity" evidence="6">
    <location>
        <begin position="49"/>
        <end position="133"/>
    </location>
</feature>
<dbReference type="EMBL" id="KZ857386">
    <property type="protein sequence ID" value="RDX53804.1"/>
    <property type="molecule type" value="Genomic_DNA"/>
</dbReference>
<dbReference type="GO" id="GO:0007020">
    <property type="term" value="P:microtubule nucleation"/>
    <property type="evidence" value="ECO:0007669"/>
    <property type="project" value="InterPro"/>
</dbReference>
<dbReference type="InterPro" id="IPR041470">
    <property type="entry name" value="GCP_N"/>
</dbReference>
<evidence type="ECO:0000256" key="1">
    <source>
        <dbReference type="ARBA" id="ARBA00004245"/>
    </source>
</evidence>
<dbReference type="InterPro" id="IPR040457">
    <property type="entry name" value="GCP_C"/>
</dbReference>
<dbReference type="InterPro" id="IPR007259">
    <property type="entry name" value="GCP"/>
</dbReference>
<dbReference type="PANTHER" id="PTHR19302:SF33">
    <property type="entry name" value="GAMMA-TUBULIN COMPLEX COMPONENT 5"/>
    <property type="match status" value="1"/>
</dbReference>
<accession>A0A371DMR5</accession>
<dbReference type="CDD" id="cd22572">
    <property type="entry name" value="GCP5_NTD"/>
    <property type="match status" value="1"/>
</dbReference>
<feature type="domain" description="Gamma tubulin complex component protein N-terminal" evidence="8">
    <location>
        <begin position="446"/>
        <end position="811"/>
    </location>
</feature>
<keyword evidence="4" id="KW-0493">Microtubule</keyword>
<dbReference type="Proteomes" id="UP000256964">
    <property type="component" value="Unassembled WGS sequence"/>
</dbReference>
<feature type="region of interest" description="Disordered" evidence="6">
    <location>
        <begin position="315"/>
        <end position="367"/>
    </location>
</feature>
<dbReference type="Pfam" id="PF04130">
    <property type="entry name" value="GCP_C_terminal"/>
    <property type="match status" value="1"/>
</dbReference>
<dbReference type="GO" id="GO:0051321">
    <property type="term" value="P:meiotic cell cycle"/>
    <property type="evidence" value="ECO:0007669"/>
    <property type="project" value="TreeGrafter"/>
</dbReference>
<evidence type="ECO:0000256" key="4">
    <source>
        <dbReference type="ARBA" id="ARBA00022701"/>
    </source>
</evidence>
<comment type="subcellular location">
    <subcellularLocation>
        <location evidence="1">Cytoplasm</location>
        <location evidence="1">Cytoskeleton</location>
    </subcellularLocation>
</comment>
<dbReference type="AlphaFoldDB" id="A0A371DMR5"/>
<protein>
    <recommendedName>
        <fullName evidence="11">Spindle pole body component</fullName>
    </recommendedName>
</protein>
<dbReference type="OrthoDB" id="66546at2759"/>
<dbReference type="Pfam" id="PF17681">
    <property type="entry name" value="GCP_N_terminal"/>
    <property type="match status" value="1"/>
</dbReference>
<sequence length="1253" mass="137979">MRPSGSKPPTRPQHARQTSNLRVDKDGWYNSDEPQVPLSVSTARPPPSAALRPSFSAPLRPPSSASVRPPSSAAVRSSQSGSVRPPSSISIRPPSSASVRPTSSASTRPSSSASARPPSSASGLRPSSSASTRRPVSRFSHRAPTRQSSRLLFLCESLVTQVTGLASANDEDSFQVAVDYVSKNLDSTTRPSGSADFATIDRAMRGYAKKARINSADVLADGLDKVYARLKTQIKANSDLDSDIQRSRIPDHLKFLTFLSTPPTSSTLDNAEAIIRRIDHPEPEKAALTWKDILAEEPFEGQHWEGVYGLPPGSTVEHWETRSGGSTPSLSPWDSESDHDVSRSPSQLSDIPETPPPAISQVQSDSRLETPLDLLSAYRHRQDVEDLQARQYWRAEWRSDAAVNRQFDLGDASSLAPSLHRVLGSRAALSIDGPGKESYRHEQDIVREVLTGLQGRRNMMFTWAHSGPKAFSFVLSSTAPRLLHLTAGTQASIMSSFASLATTLVHLRKFTEAIFAKASASAPHPPSDGQAQPAYLARAHRRSTQTLEAFADALDTELRAFDAWCAHREEDICHAQAGIGLKRVVSLLSLEKAIRDEFSASFPTFLEIVRTVARRSQRLQADEPSPAIWTLPDLPRRVSPSTITAILLDALLTAVQEHVSMGDTVTARALVRVFGASTEPLWAMMHKWMRDGMPVRDGVLGMLPQSGQTPSPLSTLQDEFFIEDNGMLIVDPDFWADGFALRDGRQTASEEAEGDARPTSVPVFLVHVAELVLATGKVTGLLRALGISTLFDGESGEDGAPGKPWMADWRTFRSLLERSQVEALPNATANTTFPEAAVASSENLSQIVYDELCPYSEVAHGALTEVLVEDCDLWVHLHAIEDLYLMRRGDAMSHFVDILFSRMDTRLPWNDFHFMNSAFRDVVALYPGRARWIEASLVRFSFPPKGQGQGGPLQEKNITQTVRAVDGLLIEYAVPFPLTYIFGPRTMRIYSSIFTLVLQIRRAKSVLERILVRGGLAAGKQLDAEMKVFYAMRGRLSWFVNTLLNFITTNVLHTQILKFHEAFRQAKSLDEMIHLQNEHLDKLEGRCLLQRNTVALHRAIMSILDMSLHYTETFVSFAGDTTHDISRASLHGLSGNVSRHHRSRRLRKQRRDVIGFAQAPSLLQDSESSSDEEGLDEESLAGRSGREPSFSLVASTTASFMEDGFLARLDKMSGELDALVRFVRRGVESLAAGTGEAAPAFGVFAFALEDWDR</sequence>
<evidence type="ECO:0000259" key="8">
    <source>
        <dbReference type="Pfam" id="PF17681"/>
    </source>
</evidence>
<organism evidence="9 10">
    <name type="scientific">Lentinus brumalis</name>
    <dbReference type="NCBI Taxonomy" id="2498619"/>
    <lineage>
        <taxon>Eukaryota</taxon>
        <taxon>Fungi</taxon>
        <taxon>Dikarya</taxon>
        <taxon>Basidiomycota</taxon>
        <taxon>Agaricomycotina</taxon>
        <taxon>Agaricomycetes</taxon>
        <taxon>Polyporales</taxon>
        <taxon>Polyporaceae</taxon>
        <taxon>Lentinus</taxon>
    </lineage>
</organism>
<dbReference type="STRING" id="139420.A0A371DMR5"/>
<dbReference type="PANTHER" id="PTHR19302">
    <property type="entry name" value="GAMMA TUBULIN COMPLEX PROTEIN"/>
    <property type="match status" value="1"/>
</dbReference>
<evidence type="ECO:0000256" key="3">
    <source>
        <dbReference type="ARBA" id="ARBA00022490"/>
    </source>
</evidence>
<dbReference type="Gene3D" id="1.20.120.1900">
    <property type="entry name" value="Gamma-tubulin complex, C-terminal domain"/>
    <property type="match status" value="1"/>
</dbReference>
<evidence type="ECO:0000313" key="10">
    <source>
        <dbReference type="Proteomes" id="UP000256964"/>
    </source>
</evidence>
<feature type="compositionally biased region" description="Polar residues" evidence="6">
    <location>
        <begin position="323"/>
        <end position="334"/>
    </location>
</feature>
<dbReference type="GO" id="GO:0005874">
    <property type="term" value="C:microtubule"/>
    <property type="evidence" value="ECO:0007669"/>
    <property type="project" value="UniProtKB-KW"/>
</dbReference>
<keyword evidence="3" id="KW-0963">Cytoplasm</keyword>
<dbReference type="InterPro" id="IPR059169">
    <property type="entry name" value="GCP5_N_ext"/>
</dbReference>
<dbReference type="GO" id="GO:0031122">
    <property type="term" value="P:cytoplasmic microtubule organization"/>
    <property type="evidence" value="ECO:0007669"/>
    <property type="project" value="TreeGrafter"/>
</dbReference>